<name>A0ACD1AA89_9FIRM</name>
<protein>
    <submittedName>
        <fullName evidence="1">Amino acid adenylation domain-containing protein</fullName>
    </submittedName>
</protein>
<reference evidence="1" key="1">
    <citation type="submission" date="2019-08" db="EMBL/GenBank/DDBJ databases">
        <title>Genome sequence of Clostridiales bacterium MT110.</title>
        <authorList>
            <person name="Cao J."/>
        </authorList>
    </citation>
    <scope>NUCLEOTIDE SEQUENCE</scope>
    <source>
        <strain evidence="1">MT110</strain>
    </source>
</reference>
<keyword evidence="2" id="KW-1185">Reference proteome</keyword>
<accession>A0ACD1AA89</accession>
<dbReference type="Proteomes" id="UP000594014">
    <property type="component" value="Chromosome"/>
</dbReference>
<evidence type="ECO:0000313" key="2">
    <source>
        <dbReference type="Proteomes" id="UP000594014"/>
    </source>
</evidence>
<proteinExistence type="predicted"/>
<evidence type="ECO:0000313" key="1">
    <source>
        <dbReference type="EMBL" id="QOX63224.1"/>
    </source>
</evidence>
<organism evidence="1 2">
    <name type="scientific">Anoxybacterium hadale</name>
    <dbReference type="NCBI Taxonomy" id="3408580"/>
    <lineage>
        <taxon>Bacteria</taxon>
        <taxon>Bacillati</taxon>
        <taxon>Bacillota</taxon>
        <taxon>Clostridia</taxon>
        <taxon>Peptostreptococcales</taxon>
        <taxon>Anaerovoracaceae</taxon>
        <taxon>Anoxybacterium</taxon>
    </lineage>
</organism>
<gene>
    <name evidence="1" type="ORF">FRZ06_07625</name>
</gene>
<sequence>MSEELCLNPMETENQNENQKFEQLPDKRVAFAGMRYSLTHQQKGIWYMEKLYPDTSIGVIAATLRVRGSVDLDLIAAAINLFIEKNDAIRSRITEENGEPVQYISPYEPVLFERYEFSSNEELYRWDEIQSALPFQLVDAPLFYFALVRVSDSDAGFYIRMHHLISDAWTMVLLVNQVFEYYAALSEGREVDPSLLPSYTAYIENEKKYLASKRFESDKIYWEEKFENWQEVCTLKSRKTSGISSKAKRRTLVLPQKLSAKIYEYCRSKGVSEFSLFIAAVSMYLNRVAGKENVVLGTTLLNRTNAAEKNTAGMFASLGVPLSIPIRYDMNFDGFVELVSKEILSALRHQKYPYDMLLRHVREKKKTADSLFDIVLTFQNSKFDKGLFSGNYISRWHFTGHQIESLIINLNAREHDGQLIVDYDYLVDLFCATEIDFIHQHIINLLWHALDNPLKEIERLNMLSEKERKKILYNFNETSAEYPMDKTMPELLDEQTKKTPDNIAVSCGETSITYRELKDRSNRLAVRLQELGVGRDSVVGLAFYRSIEMVVAVWGVMKAGGAYLPIDPSNPPERAEHMLTECEAKIVLTHDAARFATSCSCSILNLDEPQSYAKIGAEPKSHPNPGDMAYVIYTSGSTGKPKGAMLEHRGLVNRLWWMQRRYPLTQESVILQKTPYTFDVSVWELMWWALTGAQVTMLSPGGEKDPAVIIDAIKNKQVTTMHFVPSMLSAFLQYLESSSRTEELSTLRQVFASGEALGLEQVRRFNRLLNRPYGTELYNLYGPTEATVDVSYFDCSPDVTLNCVPIGRPIDNTRLYILDPHLNLLPIGIPGELYIGGVGLARGYIGQPELTQERFLPDPYMPGERIYKTGDLARWFSQGDIEYLGRLDHQLKIRGFRVELGEIENRLMQHKAIRDVVVTGIDYAGQKHLCAYYAAERELSSRDLRAHIQKKLPEYMVPSFFVQLDSIPVSANGKADRKALPLPLLANEKRSYTPPGNNIETRLCQVAEDILKLERVGIEDNLFELGADSLTVIAILSQIYDEGWGLTASDFYTCSNIRELAAKASGLIRPDEDLLEIETPSFPLEEYETDMAYDALTAAESISLGGILLTGSTGFLGAHLLYELLTQTSSTIHCLIRAKDDQQAAERLESTMKFYFGEDETLLLRSRVHAIQGDVSLPSFGLGTEAYQLLGKAVNTVIHSAAIVKYFGPYEQIRKINVEGTQEVIHFCKSFNCVLGHVSTDAITGNYLVDQNVTGLFTERDFYIGQNYKGNIYVRSKFEAENRVLRAIREDKLKAIIFRMGNLTGRYLDGHFQPNMAENAFYATLKEVVTSGVVSEKILMQELEFSPVDSSAQAILRLLCNPKSEGRIYHLMNPKTLTLKELISVFASLGIFIRTQSSGKRTGKDDVQLTEESASVYLMRGELAYGAPIQITADYTVGSLQRLGFAWPEIEQGYLGRILEHMKKNEFIA</sequence>
<dbReference type="EMBL" id="CP042469">
    <property type="protein sequence ID" value="QOX63224.1"/>
    <property type="molecule type" value="Genomic_DNA"/>
</dbReference>